<accession>A0A4U2Y9W2</accession>
<sequence length="59" mass="6269">MIIDNEKNLQMELYAEELKDELNYTISGAVYPQACAACFGTYASFGGCFGTVGSFGTAG</sequence>
<reference evidence="1 2" key="1">
    <citation type="submission" date="2019-04" db="EMBL/GenBank/DDBJ databases">
        <title>Whole genome sequencing of Brevibacillus sp. TGS2-1.</title>
        <authorList>
            <person name="Choi A."/>
        </authorList>
    </citation>
    <scope>NUCLEOTIDE SEQUENCE [LARGE SCALE GENOMIC DNA]</scope>
    <source>
        <strain evidence="1 2">TGS2-1</strain>
    </source>
</reference>
<gene>
    <name evidence="1" type="ORF">E8L90_19420</name>
</gene>
<evidence type="ECO:0000313" key="2">
    <source>
        <dbReference type="Proteomes" id="UP000307841"/>
    </source>
</evidence>
<dbReference type="RefSeq" id="WP_137030889.1">
    <property type="nucleotide sequence ID" value="NZ_SZNK01000001.1"/>
</dbReference>
<organism evidence="1 2">
    <name type="scientific">Brevibacillus antibioticus</name>
    <dbReference type="NCBI Taxonomy" id="2570228"/>
    <lineage>
        <taxon>Bacteria</taxon>
        <taxon>Bacillati</taxon>
        <taxon>Bacillota</taxon>
        <taxon>Bacilli</taxon>
        <taxon>Bacillales</taxon>
        <taxon>Paenibacillaceae</taxon>
        <taxon>Brevibacillus</taxon>
    </lineage>
</organism>
<dbReference type="AlphaFoldDB" id="A0A4U2Y9W2"/>
<keyword evidence="2" id="KW-1185">Reference proteome</keyword>
<dbReference type="Proteomes" id="UP000307841">
    <property type="component" value="Unassembled WGS sequence"/>
</dbReference>
<evidence type="ECO:0000313" key="1">
    <source>
        <dbReference type="EMBL" id="TKI57449.1"/>
    </source>
</evidence>
<protein>
    <recommendedName>
        <fullName evidence="3">Thiocillin family RiPP</fullName>
    </recommendedName>
</protein>
<comment type="caution">
    <text evidence="1">The sequence shown here is derived from an EMBL/GenBank/DDBJ whole genome shotgun (WGS) entry which is preliminary data.</text>
</comment>
<name>A0A4U2Y9W2_9BACL</name>
<dbReference type="EMBL" id="SZNK01000001">
    <property type="protein sequence ID" value="TKI57449.1"/>
    <property type="molecule type" value="Genomic_DNA"/>
</dbReference>
<proteinExistence type="predicted"/>
<evidence type="ECO:0008006" key="3">
    <source>
        <dbReference type="Google" id="ProtNLM"/>
    </source>
</evidence>